<dbReference type="PANTHER" id="PTHR34873">
    <property type="entry name" value="SSR1766 PROTEIN"/>
    <property type="match status" value="1"/>
</dbReference>
<proteinExistence type="inferred from homology"/>
<dbReference type="Proteomes" id="UP000681155">
    <property type="component" value="Chromosome"/>
</dbReference>
<accession>A0ABX8EVS9</accession>
<evidence type="ECO:0000256" key="3">
    <source>
        <dbReference type="ARBA" id="ARBA00022722"/>
    </source>
</evidence>
<dbReference type="Gene3D" id="3.30.920.30">
    <property type="entry name" value="Hypothetical protein"/>
    <property type="match status" value="1"/>
</dbReference>
<dbReference type="SUPFAM" id="SSF54786">
    <property type="entry name" value="YcfA/nrd intein domain"/>
    <property type="match status" value="1"/>
</dbReference>
<keyword evidence="4" id="KW-0255">Endonuclease</keyword>
<dbReference type="InterPro" id="IPR012933">
    <property type="entry name" value="HicA_mRNA_interferase"/>
</dbReference>
<dbReference type="Pfam" id="PF07927">
    <property type="entry name" value="HicA_toxin"/>
    <property type="match status" value="1"/>
</dbReference>
<organism evidence="8 9">
    <name type="scientific">Pseudomonas hormoni</name>
    <dbReference type="NCBI Taxonomy" id="3093767"/>
    <lineage>
        <taxon>Bacteria</taxon>
        <taxon>Pseudomonadati</taxon>
        <taxon>Pseudomonadota</taxon>
        <taxon>Gammaproteobacteria</taxon>
        <taxon>Pseudomonadales</taxon>
        <taxon>Pseudomonadaceae</taxon>
        <taxon>Pseudomonas</taxon>
    </lineage>
</organism>
<keyword evidence="7" id="KW-0346">Stress response</keyword>
<evidence type="ECO:0000256" key="6">
    <source>
        <dbReference type="ARBA" id="ARBA00022884"/>
    </source>
</evidence>
<evidence type="ECO:0000256" key="7">
    <source>
        <dbReference type="ARBA" id="ARBA00023016"/>
    </source>
</evidence>
<keyword evidence="6" id="KW-0694">RNA-binding</keyword>
<evidence type="ECO:0000256" key="4">
    <source>
        <dbReference type="ARBA" id="ARBA00022759"/>
    </source>
</evidence>
<evidence type="ECO:0000313" key="8">
    <source>
        <dbReference type="EMBL" id="QVW23575.1"/>
    </source>
</evidence>
<protein>
    <submittedName>
        <fullName evidence="8">Type II toxin-antitoxin system HicA family toxin</fullName>
    </submittedName>
</protein>
<dbReference type="RefSeq" id="WP_214380165.1">
    <property type="nucleotide sequence ID" value="NZ_CP075566.1"/>
</dbReference>
<keyword evidence="2" id="KW-1277">Toxin-antitoxin system</keyword>
<evidence type="ECO:0000256" key="5">
    <source>
        <dbReference type="ARBA" id="ARBA00022801"/>
    </source>
</evidence>
<comment type="similarity">
    <text evidence="1">Belongs to the HicA mRNA interferase family.</text>
</comment>
<sequence>MRSREMIRMIEEDGWYLVAVKDSHHQYKHSYKAGRVTIKHPDSDLPKGTINSILKQAGLK</sequence>
<gene>
    <name evidence="8" type="ORF">KJF94_27650</name>
</gene>
<evidence type="ECO:0000313" key="9">
    <source>
        <dbReference type="Proteomes" id="UP000681155"/>
    </source>
</evidence>
<reference evidence="8 9" key="1">
    <citation type="submission" date="2021-05" db="EMBL/GenBank/DDBJ databases">
        <title>Complete genome of the cytokinin-producing biocontrol strain Pseudomonas fluorescens G20-18.</title>
        <authorList>
            <person name="Nielsen T.K."/>
            <person name="Mekureyaw M.F."/>
            <person name="Hansen L.H."/>
            <person name="Nicolaisen M.H."/>
            <person name="Roitsch T.G."/>
            <person name="Hennessy R.C."/>
        </authorList>
    </citation>
    <scope>NUCLEOTIDE SEQUENCE [LARGE SCALE GENOMIC DNA]</scope>
    <source>
        <strain evidence="8 9">G20-18</strain>
    </source>
</reference>
<evidence type="ECO:0000256" key="1">
    <source>
        <dbReference type="ARBA" id="ARBA00006620"/>
    </source>
</evidence>
<dbReference type="EMBL" id="CP075566">
    <property type="protein sequence ID" value="QVW23575.1"/>
    <property type="molecule type" value="Genomic_DNA"/>
</dbReference>
<name>A0ABX8EVS9_9PSED</name>
<dbReference type="PANTHER" id="PTHR34873:SF3">
    <property type="entry name" value="ADDICTION MODULE TOXIN, HICA FAMILY"/>
    <property type="match status" value="1"/>
</dbReference>
<keyword evidence="3" id="KW-0540">Nuclease</keyword>
<dbReference type="InterPro" id="IPR038570">
    <property type="entry name" value="HicA_sf"/>
</dbReference>
<evidence type="ECO:0000256" key="2">
    <source>
        <dbReference type="ARBA" id="ARBA00022649"/>
    </source>
</evidence>
<keyword evidence="5" id="KW-0378">Hydrolase</keyword>
<keyword evidence="9" id="KW-1185">Reference proteome</keyword>